<dbReference type="InterPro" id="IPR050194">
    <property type="entry name" value="Glycosyltransferase_grp1"/>
</dbReference>
<organism evidence="3 4">
    <name type="scientific">Candidatus Berkelbacteria bacterium CG10_big_fil_rev_8_21_14_0_10_41_12</name>
    <dbReference type="NCBI Taxonomy" id="1974513"/>
    <lineage>
        <taxon>Bacteria</taxon>
        <taxon>Candidatus Berkelbacteria</taxon>
    </lineage>
</organism>
<gene>
    <name evidence="3" type="ORF">COT77_00065</name>
</gene>
<evidence type="ECO:0000259" key="2">
    <source>
        <dbReference type="Pfam" id="PF13439"/>
    </source>
</evidence>
<proteinExistence type="predicted"/>
<dbReference type="Pfam" id="PF13439">
    <property type="entry name" value="Glyco_transf_4"/>
    <property type="match status" value="1"/>
</dbReference>
<sequence length="380" mass="43059">MKSNMRILILNYEFPPVGGGGGVASYKLAKGFVKLGHGVDYITSGYKGLKKQETVDGINIYRVPTFFRKDRATATFLSMLTYDFFAVLKGIQLCLKNKYAFINTQFAVPTGPVGLVLSKLFGIKNILSLHGGDIYDPSKKSSPHKHWHWRKIVRFILNNSDILVCQSSNTKKNTIKYFNPKKEIHIIPLPYEKFKFKKVSRDKLGMKKDKFYLISVGRLVERKGFKYLIQAMKILPKEIELSLIGDGPLEENLKSLTKKLKVNSRVHFLGFVSEEKKFQYLASSDLYVLPSLHEGFGIVLQEAMQVGLPIVATNNGGQVDILENGKNALLISPKNSTKLARVILEIYQNKKTAKSFSKNNLSRSKSFALKKIAYRYKNFI</sequence>
<dbReference type="CDD" id="cd03801">
    <property type="entry name" value="GT4_PimA-like"/>
    <property type="match status" value="1"/>
</dbReference>
<evidence type="ECO:0000313" key="4">
    <source>
        <dbReference type="Proteomes" id="UP000228596"/>
    </source>
</evidence>
<dbReference type="Pfam" id="PF00534">
    <property type="entry name" value="Glycos_transf_1"/>
    <property type="match status" value="1"/>
</dbReference>
<dbReference type="SUPFAM" id="SSF53756">
    <property type="entry name" value="UDP-Glycosyltransferase/glycogen phosphorylase"/>
    <property type="match status" value="1"/>
</dbReference>
<keyword evidence="3" id="KW-0808">Transferase</keyword>
<protein>
    <submittedName>
        <fullName evidence="3">Glycosyltransferase family 4 protein</fullName>
    </submittedName>
</protein>
<name>A0A2M6WY28_9BACT</name>
<feature type="domain" description="Glycosyl transferase family 1" evidence="1">
    <location>
        <begin position="198"/>
        <end position="360"/>
    </location>
</feature>
<dbReference type="PANTHER" id="PTHR45947">
    <property type="entry name" value="SULFOQUINOVOSYL TRANSFERASE SQD2"/>
    <property type="match status" value="1"/>
</dbReference>
<dbReference type="InterPro" id="IPR001296">
    <property type="entry name" value="Glyco_trans_1"/>
</dbReference>
<dbReference type="GO" id="GO:0016757">
    <property type="term" value="F:glycosyltransferase activity"/>
    <property type="evidence" value="ECO:0007669"/>
    <property type="project" value="InterPro"/>
</dbReference>
<reference evidence="4" key="1">
    <citation type="submission" date="2017-09" db="EMBL/GenBank/DDBJ databases">
        <title>Depth-based differentiation of microbial function through sediment-hosted aquifers and enrichment of novel symbionts in the deep terrestrial subsurface.</title>
        <authorList>
            <person name="Probst A.J."/>
            <person name="Ladd B."/>
            <person name="Jarett J.K."/>
            <person name="Geller-Mcgrath D.E."/>
            <person name="Sieber C.M.K."/>
            <person name="Emerson J.B."/>
            <person name="Anantharaman K."/>
            <person name="Thomas B.C."/>
            <person name="Malmstrom R."/>
            <person name="Stieglmeier M."/>
            <person name="Klingl A."/>
            <person name="Woyke T."/>
            <person name="Ryan C.M."/>
            <person name="Banfield J.F."/>
        </authorList>
    </citation>
    <scope>NUCLEOTIDE SEQUENCE [LARGE SCALE GENOMIC DNA]</scope>
</reference>
<dbReference type="AlphaFoldDB" id="A0A2M6WY28"/>
<dbReference type="EMBL" id="PEZV01000001">
    <property type="protein sequence ID" value="PIT97690.1"/>
    <property type="molecule type" value="Genomic_DNA"/>
</dbReference>
<dbReference type="InterPro" id="IPR028098">
    <property type="entry name" value="Glyco_trans_4-like_N"/>
</dbReference>
<accession>A0A2M6WY28</accession>
<evidence type="ECO:0000259" key="1">
    <source>
        <dbReference type="Pfam" id="PF00534"/>
    </source>
</evidence>
<feature type="domain" description="Glycosyltransferase subfamily 4-like N-terminal" evidence="2">
    <location>
        <begin position="19"/>
        <end position="188"/>
    </location>
</feature>
<dbReference type="Proteomes" id="UP000228596">
    <property type="component" value="Unassembled WGS sequence"/>
</dbReference>
<evidence type="ECO:0000313" key="3">
    <source>
        <dbReference type="EMBL" id="PIT97690.1"/>
    </source>
</evidence>
<comment type="caution">
    <text evidence="3">The sequence shown here is derived from an EMBL/GenBank/DDBJ whole genome shotgun (WGS) entry which is preliminary data.</text>
</comment>
<dbReference type="Gene3D" id="3.40.50.2000">
    <property type="entry name" value="Glycogen Phosphorylase B"/>
    <property type="match status" value="2"/>
</dbReference>
<dbReference type="PANTHER" id="PTHR45947:SF3">
    <property type="entry name" value="SULFOQUINOVOSYL TRANSFERASE SQD2"/>
    <property type="match status" value="1"/>
</dbReference>